<keyword evidence="1" id="KW-0175">Coiled coil</keyword>
<keyword evidence="3" id="KW-1185">Reference proteome</keyword>
<accession>A0A1V6NVZ6</accession>
<proteinExistence type="predicted"/>
<dbReference type="EMBL" id="MDYM01000002">
    <property type="protein sequence ID" value="OQD68881.1"/>
    <property type="molecule type" value="Genomic_DNA"/>
</dbReference>
<feature type="coiled-coil region" evidence="1">
    <location>
        <begin position="66"/>
        <end position="93"/>
    </location>
</feature>
<protein>
    <submittedName>
        <fullName evidence="2">Uncharacterized protein</fullName>
    </submittedName>
</protein>
<organism evidence="2 3">
    <name type="scientific">Penicillium polonicum</name>
    <dbReference type="NCBI Taxonomy" id="60169"/>
    <lineage>
        <taxon>Eukaryota</taxon>
        <taxon>Fungi</taxon>
        <taxon>Dikarya</taxon>
        <taxon>Ascomycota</taxon>
        <taxon>Pezizomycotina</taxon>
        <taxon>Eurotiomycetes</taxon>
        <taxon>Eurotiomycetidae</taxon>
        <taxon>Eurotiales</taxon>
        <taxon>Aspergillaceae</taxon>
        <taxon>Penicillium</taxon>
    </lineage>
</organism>
<reference evidence="3" key="1">
    <citation type="journal article" date="2017" name="Nat. Microbiol.">
        <title>Global analysis of biosynthetic gene clusters reveals vast potential of secondary metabolite production in Penicillium species.</title>
        <authorList>
            <person name="Nielsen J.C."/>
            <person name="Grijseels S."/>
            <person name="Prigent S."/>
            <person name="Ji B."/>
            <person name="Dainat J."/>
            <person name="Nielsen K.F."/>
            <person name="Frisvad J.C."/>
            <person name="Workman M."/>
            <person name="Nielsen J."/>
        </authorList>
    </citation>
    <scope>NUCLEOTIDE SEQUENCE [LARGE SCALE GENOMIC DNA]</scope>
    <source>
        <strain evidence="3">IBT 4502</strain>
    </source>
</reference>
<dbReference type="Proteomes" id="UP000191408">
    <property type="component" value="Unassembled WGS sequence"/>
</dbReference>
<sequence>MGWRLIGDKTSEEVDLEQRGDINALQRYRFVVHWNNYRTRPPSSSRKLLFVEEDLREVVQEEISIKEGLDALSKDAEEKLDALNVKYRLLEQLWWHHRSCLEDGFQLRGFQLWRSHPKWYMHRVLVEDCAGRQGCCARECGCCLNPPTQKGASKDNESWVSELIRLASEKGPQIMAPIMLTVVGGMLLYQFGQQLLSLSCWAARQEILRRRRWDRQEDVELTAMGGKGARALGPTKQISRRLLVGQAIGELLDENNCCDSYAKLDGNFAEDAKEGSKSILRKRGLEAMLEEMSDLYDLECKKLKKSEGLDDIITERRGLVKAIVEEAEGVGYI</sequence>
<dbReference type="AlphaFoldDB" id="A0A1V6NVZ6"/>
<dbReference type="STRING" id="60169.A0A1V6NVZ6"/>
<gene>
    <name evidence="2" type="ORF">PENPOL_c002G04205</name>
</gene>
<evidence type="ECO:0000313" key="2">
    <source>
        <dbReference type="EMBL" id="OQD68881.1"/>
    </source>
</evidence>
<comment type="caution">
    <text evidence="2">The sequence shown here is derived from an EMBL/GenBank/DDBJ whole genome shotgun (WGS) entry which is preliminary data.</text>
</comment>
<evidence type="ECO:0000313" key="3">
    <source>
        <dbReference type="Proteomes" id="UP000191408"/>
    </source>
</evidence>
<name>A0A1V6NVZ6_PENPO</name>
<dbReference type="OrthoDB" id="4364054at2759"/>
<evidence type="ECO:0000256" key="1">
    <source>
        <dbReference type="SAM" id="Coils"/>
    </source>
</evidence>